<dbReference type="PANTHER" id="PTHR13504">
    <property type="entry name" value="FIDO DOMAIN-CONTAINING PROTEIN DDB_G0283145"/>
    <property type="match status" value="1"/>
</dbReference>
<evidence type="ECO:0000313" key="5">
    <source>
        <dbReference type="Proteomes" id="UP000680805"/>
    </source>
</evidence>
<feature type="active site" evidence="1">
    <location>
        <position position="206"/>
    </location>
</feature>
<dbReference type="InterPro" id="IPR003812">
    <property type="entry name" value="Fido"/>
</dbReference>
<dbReference type="SUPFAM" id="SSF140931">
    <property type="entry name" value="Fic-like"/>
    <property type="match status" value="1"/>
</dbReference>
<evidence type="ECO:0000256" key="2">
    <source>
        <dbReference type="PIRSR" id="PIRSR640198-2"/>
    </source>
</evidence>
<keyword evidence="2" id="KW-0547">Nucleotide-binding</keyword>
<sequence>MSWNWQRPDWPNFTYDSTALAPLERRFLLQSGEFIGAFKHIGADDQDTLKIELISDEAVKTSEIEGEILNRDSVQSSLRHQLGLGAERPGITPAERGIAKMMVDLYRSFADSLADKTMFDWHRMLLSGDTSIQVIGGYRTHAEAMQVVSGPIHEPTVHFEAPPSRRVPDEMKQFVTWFNDTAPGGKNPLSPLTRAGVTHLYFVCIHPFEDGNGRIGRALAEKSLAQNLGQPSLIALAYTIERKRNDYYASLERNNKETEITSWLKYFANTILEAQNNTIRRVDFYVAKAKFYEKHRGTINKRQEKVIARIFREGIDGFKGGLSAENYISITGTSRATATRDLQDLIEKGALTRTGELRHTRYQLNLAKPRELHGRA</sequence>
<evidence type="ECO:0000256" key="1">
    <source>
        <dbReference type="PIRSR" id="PIRSR640198-1"/>
    </source>
</evidence>
<proteinExistence type="predicted"/>
<dbReference type="Gene3D" id="1.10.3290.10">
    <property type="entry name" value="Fido-like domain"/>
    <property type="match status" value="1"/>
</dbReference>
<feature type="domain" description="Fido" evidence="3">
    <location>
        <begin position="113"/>
        <end position="269"/>
    </location>
</feature>
<organism evidence="4 5">
    <name type="scientific">Bradyrhizobium sediminis</name>
    <dbReference type="NCBI Taxonomy" id="2840469"/>
    <lineage>
        <taxon>Bacteria</taxon>
        <taxon>Pseudomonadati</taxon>
        <taxon>Pseudomonadota</taxon>
        <taxon>Alphaproteobacteria</taxon>
        <taxon>Hyphomicrobiales</taxon>
        <taxon>Nitrobacteraceae</taxon>
        <taxon>Bradyrhizobium</taxon>
    </lineage>
</organism>
<evidence type="ECO:0000313" key="4">
    <source>
        <dbReference type="EMBL" id="QWG19434.1"/>
    </source>
</evidence>
<dbReference type="Proteomes" id="UP000680805">
    <property type="component" value="Chromosome"/>
</dbReference>
<feature type="binding site" evidence="2">
    <location>
        <position position="255"/>
    </location>
    <ligand>
        <name>ATP</name>
        <dbReference type="ChEBI" id="CHEBI:30616"/>
    </ligand>
</feature>
<dbReference type="RefSeq" id="WP_215614957.1">
    <property type="nucleotide sequence ID" value="NZ_CP076135.1"/>
</dbReference>
<keyword evidence="2" id="KW-0067">ATP-binding</keyword>
<feature type="binding site" evidence="2">
    <location>
        <begin position="210"/>
        <end position="217"/>
    </location>
    <ligand>
        <name>ATP</name>
        <dbReference type="ChEBI" id="CHEBI:30616"/>
    </ligand>
</feature>
<dbReference type="Gene3D" id="1.10.10.10">
    <property type="entry name" value="Winged helix-like DNA-binding domain superfamily/Winged helix DNA-binding domain"/>
    <property type="match status" value="1"/>
</dbReference>
<evidence type="ECO:0000259" key="3">
    <source>
        <dbReference type="PROSITE" id="PS51459"/>
    </source>
</evidence>
<dbReference type="InterPro" id="IPR025230">
    <property type="entry name" value="DUF4172"/>
</dbReference>
<dbReference type="Pfam" id="PF13776">
    <property type="entry name" value="DUF4172"/>
    <property type="match status" value="1"/>
</dbReference>
<dbReference type="GO" id="GO:0005524">
    <property type="term" value="F:ATP binding"/>
    <property type="evidence" value="ECO:0007669"/>
    <property type="project" value="UniProtKB-KW"/>
</dbReference>
<dbReference type="AlphaFoldDB" id="A0A975NRU3"/>
<name>A0A975NRU3_9BRAD</name>
<feature type="binding site" evidence="2">
    <location>
        <begin position="247"/>
        <end position="248"/>
    </location>
    <ligand>
        <name>ATP</name>
        <dbReference type="ChEBI" id="CHEBI:30616"/>
    </ligand>
</feature>
<gene>
    <name evidence="4" type="ORF">KMZ68_06175</name>
</gene>
<reference evidence="4" key="1">
    <citation type="submission" date="2021-06" db="EMBL/GenBank/DDBJ databases">
        <title>Bradyrhizobium sp. S2-11-2 Genome sequencing.</title>
        <authorList>
            <person name="Jin L."/>
        </authorList>
    </citation>
    <scope>NUCLEOTIDE SEQUENCE</scope>
    <source>
        <strain evidence="4">S2-11-2</strain>
    </source>
</reference>
<protein>
    <submittedName>
        <fullName evidence="4">Fic family protein</fullName>
    </submittedName>
</protein>
<dbReference type="PANTHER" id="PTHR13504:SF33">
    <property type="entry name" value="FIC FAMILY PROTEIN"/>
    <property type="match status" value="1"/>
</dbReference>
<dbReference type="KEGG" id="bsei:KMZ68_06175"/>
<accession>A0A975NRU3</accession>
<dbReference type="PROSITE" id="PS51459">
    <property type="entry name" value="FIDO"/>
    <property type="match status" value="1"/>
</dbReference>
<dbReference type="Pfam" id="PF02661">
    <property type="entry name" value="Fic"/>
    <property type="match status" value="1"/>
</dbReference>
<dbReference type="InterPro" id="IPR036388">
    <property type="entry name" value="WH-like_DNA-bd_sf"/>
</dbReference>
<dbReference type="InterPro" id="IPR036597">
    <property type="entry name" value="Fido-like_dom_sf"/>
</dbReference>
<dbReference type="InterPro" id="IPR040198">
    <property type="entry name" value="Fido_containing"/>
</dbReference>
<dbReference type="EMBL" id="CP076135">
    <property type="protein sequence ID" value="QWG19434.1"/>
    <property type="molecule type" value="Genomic_DNA"/>
</dbReference>